<keyword evidence="3" id="KW-1185">Reference proteome</keyword>
<feature type="transmembrane region" description="Helical" evidence="1">
    <location>
        <begin position="63"/>
        <end position="84"/>
    </location>
</feature>
<dbReference type="PANTHER" id="PTHR32138:SF0">
    <property type="entry name" value="PHOSPHATIDYLETHANOLAMINE N-METHYLTRANSFERASE"/>
    <property type="match status" value="1"/>
</dbReference>
<proteinExistence type="predicted"/>
<keyword evidence="1" id="KW-0472">Membrane</keyword>
<dbReference type="Proteomes" id="UP001281761">
    <property type="component" value="Unassembled WGS sequence"/>
</dbReference>
<comment type="caution">
    <text evidence="2">The sequence shown here is derived from an EMBL/GenBank/DDBJ whole genome shotgun (WGS) entry which is preliminary data.</text>
</comment>
<gene>
    <name evidence="2" type="ORF">BLNAU_4247</name>
</gene>
<protein>
    <submittedName>
        <fullName evidence="2">Uncharacterized protein</fullName>
    </submittedName>
</protein>
<keyword evidence="1" id="KW-1133">Transmembrane helix</keyword>
<reference evidence="2 3" key="1">
    <citation type="journal article" date="2022" name="bioRxiv">
        <title>Genomics of Preaxostyla Flagellates Illuminates Evolutionary Transitions and the Path Towards Mitochondrial Loss.</title>
        <authorList>
            <person name="Novak L.V.F."/>
            <person name="Treitli S.C."/>
            <person name="Pyrih J."/>
            <person name="Halakuc P."/>
            <person name="Pipaliya S.V."/>
            <person name="Vacek V."/>
            <person name="Brzon O."/>
            <person name="Soukal P."/>
            <person name="Eme L."/>
            <person name="Dacks J.B."/>
            <person name="Karnkowska A."/>
            <person name="Elias M."/>
            <person name="Hampl V."/>
        </authorList>
    </citation>
    <scope>NUCLEOTIDE SEQUENCE [LARGE SCALE GENOMIC DNA]</scope>
    <source>
        <strain evidence="2">NAU3</strain>
        <tissue evidence="2">Gut</tissue>
    </source>
</reference>
<organism evidence="2 3">
    <name type="scientific">Blattamonas nauphoetae</name>
    <dbReference type="NCBI Taxonomy" id="2049346"/>
    <lineage>
        <taxon>Eukaryota</taxon>
        <taxon>Metamonada</taxon>
        <taxon>Preaxostyla</taxon>
        <taxon>Oxymonadida</taxon>
        <taxon>Blattamonas</taxon>
    </lineage>
</organism>
<dbReference type="PANTHER" id="PTHR32138">
    <property type="entry name" value="PHOSPHATIDYLETHANOLAMINE N-METHYLTRANSFERASE"/>
    <property type="match status" value="1"/>
</dbReference>
<evidence type="ECO:0000256" key="1">
    <source>
        <dbReference type="SAM" id="Phobius"/>
    </source>
</evidence>
<evidence type="ECO:0000313" key="3">
    <source>
        <dbReference type="Proteomes" id="UP001281761"/>
    </source>
</evidence>
<sequence>METDESSTLLKGIAEDGTEFVLPPVYSELQALYPNRASLLEWIAIVLCTLLVYLELFTQTPTIFYICMYLFWRVCYNIGLGLLLDGQSKSRRFQRVFFSLHYS</sequence>
<dbReference type="EMBL" id="JARBJD010000020">
    <property type="protein sequence ID" value="KAK2960850.1"/>
    <property type="molecule type" value="Genomic_DNA"/>
</dbReference>
<accession>A0ABQ9YAQ2</accession>
<feature type="transmembrane region" description="Helical" evidence="1">
    <location>
        <begin position="39"/>
        <end position="57"/>
    </location>
</feature>
<name>A0ABQ9YAQ2_9EUKA</name>
<evidence type="ECO:0000313" key="2">
    <source>
        <dbReference type="EMBL" id="KAK2960850.1"/>
    </source>
</evidence>
<keyword evidence="1" id="KW-0812">Transmembrane</keyword>